<feature type="domain" description="Gelsolin-like" evidence="16">
    <location>
        <begin position="635"/>
        <end position="720"/>
    </location>
</feature>
<name>A0A9P8TG73_9ASCO</name>
<comment type="subcellular location">
    <subcellularLocation>
        <location evidence="15">Cytoplasm</location>
    </subcellularLocation>
    <subcellularLocation>
        <location evidence="1 15">Cytoplasmic vesicle</location>
        <location evidence="1 15">COPII-coated vesicle membrane</location>
        <topology evidence="1 15">Peripheral membrane protein</topology>
        <orientation evidence="1 15">Cytoplasmic side</orientation>
    </subcellularLocation>
    <subcellularLocation>
        <location evidence="2 15">Endoplasmic reticulum membrane</location>
        <topology evidence="2 15">Peripheral membrane protein</topology>
        <orientation evidence="2 15">Cytoplasmic side</orientation>
    </subcellularLocation>
    <subcellularLocation>
        <location evidence="15">Golgi apparatus membrane</location>
        <topology evidence="15">Peripheral membrane protein</topology>
        <orientation evidence="15">Cytoplasmic side</orientation>
    </subcellularLocation>
</comment>
<dbReference type="GO" id="GO:0000139">
    <property type="term" value="C:Golgi membrane"/>
    <property type="evidence" value="ECO:0007669"/>
    <property type="project" value="UniProtKB-SubCell"/>
</dbReference>
<dbReference type="InterPro" id="IPR037364">
    <property type="entry name" value="Sec23"/>
</dbReference>
<dbReference type="SUPFAM" id="SSF53300">
    <property type="entry name" value="vWA-like"/>
    <property type="match status" value="1"/>
</dbReference>
<evidence type="ECO:0000256" key="12">
    <source>
        <dbReference type="ARBA" id="ARBA00023136"/>
    </source>
</evidence>
<comment type="caution">
    <text evidence="21">The sequence shown here is derived from an EMBL/GenBank/DDBJ whole genome shotgun (WGS) entry which is preliminary data.</text>
</comment>
<evidence type="ECO:0000256" key="6">
    <source>
        <dbReference type="ARBA" id="ARBA00022723"/>
    </source>
</evidence>
<evidence type="ECO:0000256" key="1">
    <source>
        <dbReference type="ARBA" id="ARBA00004299"/>
    </source>
</evidence>
<keyword evidence="12 15" id="KW-0472">Membrane</keyword>
<dbReference type="InterPro" id="IPR007123">
    <property type="entry name" value="Gelsolin-like_dom"/>
</dbReference>
<feature type="domain" description="Sec23/Sec24 beta-sandwich" evidence="20">
    <location>
        <begin position="391"/>
        <end position="492"/>
    </location>
</feature>
<dbReference type="Pfam" id="PF08033">
    <property type="entry name" value="Sec23_BS"/>
    <property type="match status" value="1"/>
</dbReference>
<dbReference type="InterPro" id="IPR006895">
    <property type="entry name" value="Znf_Sec23_Sec24"/>
</dbReference>
<evidence type="ECO:0000256" key="4">
    <source>
        <dbReference type="ARBA" id="ARBA00021212"/>
    </source>
</evidence>
<dbReference type="GO" id="GO:0005096">
    <property type="term" value="F:GTPase activator activity"/>
    <property type="evidence" value="ECO:0007669"/>
    <property type="project" value="TreeGrafter"/>
</dbReference>
<reference evidence="21" key="2">
    <citation type="submission" date="2021-01" db="EMBL/GenBank/DDBJ databases">
        <authorList>
            <person name="Schikora-Tamarit M.A."/>
        </authorList>
    </citation>
    <scope>NUCLEOTIDE SEQUENCE</scope>
    <source>
        <strain evidence="21">CBS6341</strain>
    </source>
</reference>
<dbReference type="Proteomes" id="UP000769528">
    <property type="component" value="Unassembled WGS sequence"/>
</dbReference>
<comment type="function">
    <text evidence="14 15">Component of the coat protein complex II (COPII) which promotes the formation of transport vesicles from the endoplasmic reticulum (ER). The coat has two main functions, the physical deformation of the endoplasmic reticulum membrane into vesicles and the selection of cargo molecules.</text>
</comment>
<evidence type="ECO:0000313" key="22">
    <source>
        <dbReference type="Proteomes" id="UP000769528"/>
    </source>
</evidence>
<dbReference type="Gene3D" id="3.40.20.10">
    <property type="entry name" value="Severin"/>
    <property type="match status" value="1"/>
</dbReference>
<evidence type="ECO:0000259" key="19">
    <source>
        <dbReference type="Pfam" id="PF04815"/>
    </source>
</evidence>
<comment type="similarity">
    <text evidence="3 15">Belongs to the SEC23/SEC24 family. SEC23 subfamily.</text>
</comment>
<feature type="domain" description="Sec23/Sec24 helical" evidence="19">
    <location>
        <begin position="503"/>
        <end position="602"/>
    </location>
</feature>
<accession>A0A9P8TG73</accession>
<evidence type="ECO:0000256" key="13">
    <source>
        <dbReference type="ARBA" id="ARBA00023329"/>
    </source>
</evidence>
<evidence type="ECO:0000256" key="9">
    <source>
        <dbReference type="ARBA" id="ARBA00022892"/>
    </source>
</evidence>
<proteinExistence type="inferred from homology"/>
<keyword evidence="22" id="KW-1185">Reference proteome</keyword>
<evidence type="ECO:0000256" key="14">
    <source>
        <dbReference type="ARBA" id="ARBA00025471"/>
    </source>
</evidence>
<dbReference type="Pfam" id="PF04810">
    <property type="entry name" value="zf-Sec23_Sec24"/>
    <property type="match status" value="1"/>
</dbReference>
<evidence type="ECO:0000256" key="15">
    <source>
        <dbReference type="RuleBase" id="RU365030"/>
    </source>
</evidence>
<dbReference type="InterPro" id="IPR036180">
    <property type="entry name" value="Gelsolin-like_dom_sf"/>
</dbReference>
<evidence type="ECO:0000259" key="17">
    <source>
        <dbReference type="Pfam" id="PF04810"/>
    </source>
</evidence>
<keyword evidence="10 15" id="KW-0653">Protein transport</keyword>
<evidence type="ECO:0000259" key="18">
    <source>
        <dbReference type="Pfam" id="PF04811"/>
    </source>
</evidence>
<evidence type="ECO:0000313" key="21">
    <source>
        <dbReference type="EMBL" id="KAH3677614.1"/>
    </source>
</evidence>
<dbReference type="GO" id="GO:0006886">
    <property type="term" value="P:intracellular protein transport"/>
    <property type="evidence" value="ECO:0007669"/>
    <property type="project" value="InterPro"/>
</dbReference>
<dbReference type="InterPro" id="IPR036175">
    <property type="entry name" value="Sec23/24_helical_dom_sf"/>
</dbReference>
<dbReference type="InterPro" id="IPR029006">
    <property type="entry name" value="ADF-H/Gelsolin-like_dom_sf"/>
</dbReference>
<sequence length="761" mass="86110">MEQIPDFIAAEDVDGVRFSWNAIPQSKLDANRLGIPIGAIYTPLKQRDDIQYIDSNPVVCKQPCGGVLNPFSTVNPNGTWVCPICSKYNPLPPSHQGRYLPELDPQNTTVEYILSQKNINPPIFLYVIDLCLSTEDFEALKEQILLSLNYLPPNALVGILTFGKNVEIYEINSIDVTKTYAFNGQKEYTADKISQVLGFVSRDLKNPQLAGNVNSLRFLKNPNEAEYVLSLILENLSKDEWLFKSNQRSLRSTGAALHIAQQFLAEAYPKSGAQIMLFSGGPCTYGPGLIVTNELKEPIRSHHLIESGDAKHYKKAIEFYNKLSRNCNSNGTTVNVFIGAYDQIGLLEMENLVKENGGRIVLSDSFTTSIFKQSLQKFLTSLDANDNLIIGLNSTLEVKASKEIKITGFIGNGLSLEKNDHFVSKTSKSTFGLKGTSAWKLSTIYSNSSFAVFFDLEENLPQNLPSVIIQFVTFYHNVDGTTRLKVTTVSKQIKFQDINRYFDQEAAVVLVSRIAVNKLDSGSAVGEVLKYVDDTLIDFLKRFATYIKNDINTFSLIQEHSLLPQFIYHLKRSQFLQNFNNSPDETVFYRNYLNLEDTNNSLIMIQPTLTAFDQDRFYTLLEQSDDVNDEVEYGEPVLLDSISILPGRILLLDTFFHILIFHGDTISTWKNQGYQNMEEYESFAKFLEIPRLEAANLLVDRFPLPRFIDCNYNDSQSRFLYSKLNPSNSQKNDNFNGLKILTEDISLQDYLTEVQKRVTQG</sequence>
<dbReference type="GO" id="GO:0070971">
    <property type="term" value="C:endoplasmic reticulum exit site"/>
    <property type="evidence" value="ECO:0007669"/>
    <property type="project" value="TreeGrafter"/>
</dbReference>
<dbReference type="InterPro" id="IPR006896">
    <property type="entry name" value="Sec23/24_trunk_dom"/>
</dbReference>
<evidence type="ECO:0000256" key="11">
    <source>
        <dbReference type="ARBA" id="ARBA00023034"/>
    </source>
</evidence>
<dbReference type="SUPFAM" id="SSF81995">
    <property type="entry name" value="beta-sandwich domain of Sec23/24"/>
    <property type="match status" value="1"/>
</dbReference>
<keyword evidence="7 15" id="KW-0256">Endoplasmic reticulum</keyword>
<dbReference type="InterPro" id="IPR036465">
    <property type="entry name" value="vWFA_dom_sf"/>
</dbReference>
<keyword evidence="15" id="KW-0963">Cytoplasm</keyword>
<dbReference type="Pfam" id="PF00626">
    <property type="entry name" value="Gelsolin"/>
    <property type="match status" value="1"/>
</dbReference>
<evidence type="ECO:0000259" key="20">
    <source>
        <dbReference type="Pfam" id="PF08033"/>
    </source>
</evidence>
<dbReference type="GO" id="GO:0090110">
    <property type="term" value="P:COPII-coated vesicle cargo loading"/>
    <property type="evidence" value="ECO:0007669"/>
    <property type="project" value="TreeGrafter"/>
</dbReference>
<dbReference type="InterPro" id="IPR012990">
    <property type="entry name" value="Beta-sandwich_Sec23_24"/>
</dbReference>
<dbReference type="GO" id="GO:0005789">
    <property type="term" value="C:endoplasmic reticulum membrane"/>
    <property type="evidence" value="ECO:0007669"/>
    <property type="project" value="UniProtKB-SubCell"/>
</dbReference>
<dbReference type="AlphaFoldDB" id="A0A9P8TG73"/>
<keyword evidence="5 15" id="KW-0813">Transport</keyword>
<protein>
    <recommendedName>
        <fullName evidence="4 15">Protein transport protein SEC23</fullName>
    </recommendedName>
</protein>
<organism evidence="21 22">
    <name type="scientific">Wickerhamomyces mucosus</name>
    <dbReference type="NCBI Taxonomy" id="1378264"/>
    <lineage>
        <taxon>Eukaryota</taxon>
        <taxon>Fungi</taxon>
        <taxon>Dikarya</taxon>
        <taxon>Ascomycota</taxon>
        <taxon>Saccharomycotina</taxon>
        <taxon>Saccharomycetes</taxon>
        <taxon>Phaffomycetales</taxon>
        <taxon>Wickerhamomycetaceae</taxon>
        <taxon>Wickerhamomyces</taxon>
    </lineage>
</organism>
<dbReference type="Pfam" id="PF04811">
    <property type="entry name" value="Sec23_trunk"/>
    <property type="match status" value="1"/>
</dbReference>
<keyword evidence="9 15" id="KW-0931">ER-Golgi transport</keyword>
<keyword evidence="6 15" id="KW-0479">Metal-binding</keyword>
<dbReference type="InterPro" id="IPR006900">
    <property type="entry name" value="Sec23/24_helical_dom"/>
</dbReference>
<dbReference type="InterPro" id="IPR036174">
    <property type="entry name" value="Znf_Sec23_Sec24_sf"/>
</dbReference>
<dbReference type="Gene3D" id="1.20.120.730">
    <property type="entry name" value="Sec23/Sec24 helical domain"/>
    <property type="match status" value="1"/>
</dbReference>
<dbReference type="OrthoDB" id="10256289at2759"/>
<dbReference type="Pfam" id="PF04815">
    <property type="entry name" value="Sec23_helical"/>
    <property type="match status" value="1"/>
</dbReference>
<dbReference type="Gene3D" id="3.40.50.410">
    <property type="entry name" value="von Willebrand factor, type A domain"/>
    <property type="match status" value="1"/>
</dbReference>
<feature type="domain" description="Zinc finger Sec23/Sec24-type" evidence="17">
    <location>
        <begin position="57"/>
        <end position="93"/>
    </location>
</feature>
<evidence type="ECO:0000256" key="7">
    <source>
        <dbReference type="ARBA" id="ARBA00022824"/>
    </source>
</evidence>
<evidence type="ECO:0000256" key="8">
    <source>
        <dbReference type="ARBA" id="ARBA00022833"/>
    </source>
</evidence>
<evidence type="ECO:0000256" key="10">
    <source>
        <dbReference type="ARBA" id="ARBA00022927"/>
    </source>
</evidence>
<keyword evidence="11 15" id="KW-0333">Golgi apparatus</keyword>
<dbReference type="FunFam" id="3.40.50.410:FF:000043">
    <property type="entry name" value="Protein transport protein SEC23"/>
    <property type="match status" value="1"/>
</dbReference>
<evidence type="ECO:0000259" key="16">
    <source>
        <dbReference type="Pfam" id="PF00626"/>
    </source>
</evidence>
<dbReference type="GO" id="GO:0030127">
    <property type="term" value="C:COPII vesicle coat"/>
    <property type="evidence" value="ECO:0007669"/>
    <property type="project" value="InterPro"/>
</dbReference>
<dbReference type="GO" id="GO:0008270">
    <property type="term" value="F:zinc ion binding"/>
    <property type="evidence" value="ECO:0007669"/>
    <property type="project" value="InterPro"/>
</dbReference>
<dbReference type="Gene3D" id="2.30.30.380">
    <property type="entry name" value="Zn-finger domain of Sec23/24"/>
    <property type="match status" value="1"/>
</dbReference>
<gene>
    <name evidence="21" type="ORF">WICMUC_001717</name>
</gene>
<evidence type="ECO:0000256" key="3">
    <source>
        <dbReference type="ARBA" id="ARBA00009210"/>
    </source>
</evidence>
<dbReference type="SUPFAM" id="SSF82754">
    <property type="entry name" value="C-terminal, gelsolin-like domain of Sec23/24"/>
    <property type="match status" value="1"/>
</dbReference>
<feature type="domain" description="Sec23/Sec24 trunk" evidence="18">
    <location>
        <begin position="120"/>
        <end position="377"/>
    </location>
</feature>
<dbReference type="PANTHER" id="PTHR11141:SF0">
    <property type="entry name" value="PROTEIN TRANSPORT PROTEIN SEC23"/>
    <property type="match status" value="1"/>
</dbReference>
<reference evidence="21" key="1">
    <citation type="journal article" date="2021" name="Open Biol.">
        <title>Shared evolutionary footprints suggest mitochondrial oxidative damage underlies multiple complex I losses in fungi.</title>
        <authorList>
            <person name="Schikora-Tamarit M.A."/>
            <person name="Marcet-Houben M."/>
            <person name="Nosek J."/>
            <person name="Gabaldon T."/>
        </authorList>
    </citation>
    <scope>NUCLEOTIDE SEQUENCE</scope>
    <source>
        <strain evidence="21">CBS6341</strain>
    </source>
</reference>
<dbReference type="EMBL" id="JAEUBF010000506">
    <property type="protein sequence ID" value="KAH3677614.1"/>
    <property type="molecule type" value="Genomic_DNA"/>
</dbReference>
<evidence type="ECO:0000256" key="5">
    <source>
        <dbReference type="ARBA" id="ARBA00022448"/>
    </source>
</evidence>
<dbReference type="SUPFAM" id="SSF81811">
    <property type="entry name" value="Helical domain of Sec23/24"/>
    <property type="match status" value="1"/>
</dbReference>
<keyword evidence="8 15" id="KW-0862">Zinc</keyword>
<dbReference type="PANTHER" id="PTHR11141">
    <property type="entry name" value="PROTEIN TRANSPORT PROTEIN SEC23"/>
    <property type="match status" value="1"/>
</dbReference>
<keyword evidence="13 15" id="KW-0968">Cytoplasmic vesicle</keyword>
<dbReference type="FunFam" id="3.40.20.10:FF:000041">
    <property type="entry name" value="Protein transport protein SEC23"/>
    <property type="match status" value="1"/>
</dbReference>
<evidence type="ECO:0000256" key="2">
    <source>
        <dbReference type="ARBA" id="ARBA00004397"/>
    </source>
</evidence>
<dbReference type="SUPFAM" id="SSF82919">
    <property type="entry name" value="Zn-finger domain of Sec23/24"/>
    <property type="match status" value="1"/>
</dbReference>
<dbReference type="Gene3D" id="2.60.40.1670">
    <property type="entry name" value="beta-sandwich domain of Sec23/24"/>
    <property type="match status" value="1"/>
</dbReference>